<evidence type="ECO:0000313" key="2">
    <source>
        <dbReference type="Proteomes" id="UP000253529"/>
    </source>
</evidence>
<reference evidence="1 2" key="1">
    <citation type="submission" date="2018-06" db="EMBL/GenBank/DDBJ databases">
        <title>Genomic Encyclopedia of Type Strains, Phase IV (KMG-IV): sequencing the most valuable type-strain genomes for metagenomic binning, comparative biology and taxonomic classification.</title>
        <authorList>
            <person name="Goeker M."/>
        </authorList>
    </citation>
    <scope>NUCLEOTIDE SEQUENCE [LARGE SCALE GENOMIC DNA]</scope>
    <source>
        <strain evidence="1 2">DSM 24875</strain>
    </source>
</reference>
<evidence type="ECO:0008006" key="3">
    <source>
        <dbReference type="Google" id="ProtNLM"/>
    </source>
</evidence>
<sequence>MSTIKEGDLIDFGDTPPAVNDLLQQGVSLSRHDRAAADATFRAALALDPSALAAYFCLTKIHAYGGRLDEALTIAEAGLAEAARQAGLPGDWVGWTAEDVARAAAVPARFALTMLKASAFIRLRLSEGRETARRLDKLAELGVSEGIGGGVVADLLKAVA</sequence>
<evidence type="ECO:0000313" key="1">
    <source>
        <dbReference type="EMBL" id="RBP03518.1"/>
    </source>
</evidence>
<dbReference type="AlphaFoldDB" id="A0A366EMA5"/>
<accession>A0A366EMA5</accession>
<name>A0A366EMA5_9HYPH</name>
<dbReference type="OrthoDB" id="7359089at2"/>
<keyword evidence="2" id="KW-1185">Reference proteome</keyword>
<protein>
    <recommendedName>
        <fullName evidence="3">Tetratricopeptide repeat protein</fullName>
    </recommendedName>
</protein>
<organism evidence="1 2">
    <name type="scientific">Roseiarcus fermentans</name>
    <dbReference type="NCBI Taxonomy" id="1473586"/>
    <lineage>
        <taxon>Bacteria</taxon>
        <taxon>Pseudomonadati</taxon>
        <taxon>Pseudomonadota</taxon>
        <taxon>Alphaproteobacteria</taxon>
        <taxon>Hyphomicrobiales</taxon>
        <taxon>Roseiarcaceae</taxon>
        <taxon>Roseiarcus</taxon>
    </lineage>
</organism>
<dbReference type="Proteomes" id="UP000253529">
    <property type="component" value="Unassembled WGS sequence"/>
</dbReference>
<comment type="caution">
    <text evidence="1">The sequence shown here is derived from an EMBL/GenBank/DDBJ whole genome shotgun (WGS) entry which is preliminary data.</text>
</comment>
<dbReference type="SUPFAM" id="SSF48452">
    <property type="entry name" value="TPR-like"/>
    <property type="match status" value="1"/>
</dbReference>
<proteinExistence type="predicted"/>
<dbReference type="RefSeq" id="WP_113892649.1">
    <property type="nucleotide sequence ID" value="NZ_QNRK01000043.1"/>
</dbReference>
<gene>
    <name evidence="1" type="ORF">DFR50_1434</name>
</gene>
<dbReference type="InterPro" id="IPR011990">
    <property type="entry name" value="TPR-like_helical_dom_sf"/>
</dbReference>
<dbReference type="EMBL" id="QNRK01000043">
    <property type="protein sequence ID" value="RBP03518.1"/>
    <property type="molecule type" value="Genomic_DNA"/>
</dbReference>